<keyword evidence="2" id="KW-1185">Reference proteome</keyword>
<proteinExistence type="predicted"/>
<name>A0A0K1JI05_9MICO</name>
<dbReference type="AlphaFoldDB" id="A0A0K1JI05"/>
<accession>A0A0K1JI05</accession>
<dbReference type="KEGG" id="lmoi:VV02_11505"/>
<dbReference type="OrthoDB" id="7566033at2"/>
<dbReference type="InterPro" id="IPR025444">
    <property type="entry name" value="Monooxy_af470"/>
</dbReference>
<sequence length="170" mass="19253">MVERQTHSHEGEIAVFLLGMTINRPWRPDHWLPAFRAMPAMLGELYTNKAQSEGGEEEWLGFMGARSLFGARGPTVIQYWRSTDDIYRYAGMTDRVHRPAWLEFYRQAKAHPDSVGVWHETYAVPADGHESIYYATPSMGLGAVTSLVPVRRRGDTARERLGSEVRATTA</sequence>
<evidence type="ECO:0000313" key="2">
    <source>
        <dbReference type="Proteomes" id="UP000066480"/>
    </source>
</evidence>
<dbReference type="RefSeq" id="WP_052591665.1">
    <property type="nucleotide sequence ID" value="NZ_CP011112.1"/>
</dbReference>
<gene>
    <name evidence="1" type="ORF">VV02_11505</name>
</gene>
<organism evidence="1 2">
    <name type="scientific">Luteipulveratus mongoliensis</name>
    <dbReference type="NCBI Taxonomy" id="571913"/>
    <lineage>
        <taxon>Bacteria</taxon>
        <taxon>Bacillati</taxon>
        <taxon>Actinomycetota</taxon>
        <taxon>Actinomycetes</taxon>
        <taxon>Micrococcales</taxon>
        <taxon>Dermacoccaceae</taxon>
        <taxon>Luteipulveratus</taxon>
    </lineage>
</organism>
<dbReference type="EMBL" id="CP011112">
    <property type="protein sequence ID" value="AKU16341.1"/>
    <property type="molecule type" value="Genomic_DNA"/>
</dbReference>
<dbReference type="Pfam" id="PF13826">
    <property type="entry name" value="Monooxy_af470-like"/>
    <property type="match status" value="1"/>
</dbReference>
<protein>
    <submittedName>
        <fullName evidence="1">Uncharacterized protein</fullName>
    </submittedName>
</protein>
<dbReference type="Proteomes" id="UP000066480">
    <property type="component" value="Chromosome"/>
</dbReference>
<dbReference type="PATRIC" id="fig|571913.6.peg.2343"/>
<reference evidence="1 2" key="1">
    <citation type="submission" date="2015-03" db="EMBL/GenBank/DDBJ databases">
        <title>Luteipulveratus halotolerans sp. nov., a novel actinobacterium (Dermacoccaceae) from Sarawak, Malaysia.</title>
        <authorList>
            <person name="Juboi H."/>
            <person name="Basik A."/>
            <person name="Shamsul S.S."/>
            <person name="Arnold P."/>
            <person name="Schmitt E.K."/>
            <person name="Sanglier J.-J."/>
            <person name="Yeo T."/>
        </authorList>
    </citation>
    <scope>NUCLEOTIDE SEQUENCE [LARGE SCALE GENOMIC DNA]</scope>
    <source>
        <strain evidence="1 2">MN07-A0370</strain>
    </source>
</reference>
<evidence type="ECO:0000313" key="1">
    <source>
        <dbReference type="EMBL" id="AKU16341.1"/>
    </source>
</evidence>